<evidence type="ECO:0000313" key="2">
    <source>
        <dbReference type="EMBL" id="GFS36249.1"/>
    </source>
</evidence>
<gene>
    <name evidence="2" type="ORF">NPIL_466911</name>
</gene>
<dbReference type="EMBL" id="BMAW01088723">
    <property type="protein sequence ID" value="GFS36249.1"/>
    <property type="molecule type" value="Genomic_DNA"/>
</dbReference>
<dbReference type="Proteomes" id="UP000887013">
    <property type="component" value="Unassembled WGS sequence"/>
</dbReference>
<dbReference type="AlphaFoldDB" id="A0A8X6JTP8"/>
<protein>
    <submittedName>
        <fullName evidence="2">Uncharacterized protein</fullName>
    </submittedName>
</protein>
<reference evidence="2" key="1">
    <citation type="submission" date="2020-08" db="EMBL/GenBank/DDBJ databases">
        <title>Multicomponent nature underlies the extraordinary mechanical properties of spider dragline silk.</title>
        <authorList>
            <person name="Kono N."/>
            <person name="Nakamura H."/>
            <person name="Mori M."/>
            <person name="Yoshida Y."/>
            <person name="Ohtoshi R."/>
            <person name="Malay A.D."/>
            <person name="Moran D.A.P."/>
            <person name="Tomita M."/>
            <person name="Numata K."/>
            <person name="Arakawa K."/>
        </authorList>
    </citation>
    <scope>NUCLEOTIDE SEQUENCE</scope>
</reference>
<keyword evidence="3" id="KW-1185">Reference proteome</keyword>
<feature type="region of interest" description="Disordered" evidence="1">
    <location>
        <begin position="1"/>
        <end position="20"/>
    </location>
</feature>
<sequence length="111" mass="12367">MAYAKRFTKQKPFLPPSESSGKRHALYLAVEIALYTGSSLSKKAPYRLLPLKRRLAMLKQRSTPPGKPSYRCCAVACASLLAQQRLLFCVFAAAKQRAASAPPPACRRWQQ</sequence>
<evidence type="ECO:0000313" key="3">
    <source>
        <dbReference type="Proteomes" id="UP000887013"/>
    </source>
</evidence>
<organism evidence="2 3">
    <name type="scientific">Nephila pilipes</name>
    <name type="common">Giant wood spider</name>
    <name type="synonym">Nephila maculata</name>
    <dbReference type="NCBI Taxonomy" id="299642"/>
    <lineage>
        <taxon>Eukaryota</taxon>
        <taxon>Metazoa</taxon>
        <taxon>Ecdysozoa</taxon>
        <taxon>Arthropoda</taxon>
        <taxon>Chelicerata</taxon>
        <taxon>Arachnida</taxon>
        <taxon>Araneae</taxon>
        <taxon>Araneomorphae</taxon>
        <taxon>Entelegynae</taxon>
        <taxon>Araneoidea</taxon>
        <taxon>Nephilidae</taxon>
        <taxon>Nephila</taxon>
    </lineage>
</organism>
<accession>A0A8X6JTP8</accession>
<comment type="caution">
    <text evidence="2">The sequence shown here is derived from an EMBL/GenBank/DDBJ whole genome shotgun (WGS) entry which is preliminary data.</text>
</comment>
<proteinExistence type="predicted"/>
<name>A0A8X6JTP8_NEPPI</name>
<evidence type="ECO:0000256" key="1">
    <source>
        <dbReference type="SAM" id="MobiDB-lite"/>
    </source>
</evidence>